<proteinExistence type="predicted"/>
<comment type="caution">
    <text evidence="1">The sequence shown here is derived from an EMBL/GenBank/DDBJ whole genome shotgun (WGS) entry which is preliminary data.</text>
</comment>
<name>A0A0F9P636_9ZZZZ</name>
<sequence>MPWWNPFRKTDQEITADIMKEARRISEKMNKFGRAYGRPGVGPTWGSLRDLDDDVKPTFADSGIELSYVVGKRSWKLGVDGATGEPRLMSAGTTIWTPGRTVVAVCALGCKEVPNIKCPDHNGCGFYAYKDTREARMTQSTAFGFRPVPGTWGEVILFGDVLEGTFGYRAQYAVPYRIDAGITRESGLTESRIREIARVYGMEVVNSWEASDNQ</sequence>
<organism evidence="1">
    <name type="scientific">marine sediment metagenome</name>
    <dbReference type="NCBI Taxonomy" id="412755"/>
    <lineage>
        <taxon>unclassified sequences</taxon>
        <taxon>metagenomes</taxon>
        <taxon>ecological metagenomes</taxon>
    </lineage>
</organism>
<protein>
    <submittedName>
        <fullName evidence="1">Uncharacterized protein</fullName>
    </submittedName>
</protein>
<dbReference type="AlphaFoldDB" id="A0A0F9P636"/>
<accession>A0A0F9P636</accession>
<evidence type="ECO:0000313" key="1">
    <source>
        <dbReference type="EMBL" id="KKM96510.1"/>
    </source>
</evidence>
<dbReference type="EMBL" id="LAZR01005871">
    <property type="protein sequence ID" value="KKM96510.1"/>
    <property type="molecule type" value="Genomic_DNA"/>
</dbReference>
<gene>
    <name evidence="1" type="ORF">LCGC14_1177450</name>
</gene>
<reference evidence="1" key="1">
    <citation type="journal article" date="2015" name="Nature">
        <title>Complex archaea that bridge the gap between prokaryotes and eukaryotes.</title>
        <authorList>
            <person name="Spang A."/>
            <person name="Saw J.H."/>
            <person name="Jorgensen S.L."/>
            <person name="Zaremba-Niedzwiedzka K."/>
            <person name="Martijn J."/>
            <person name="Lind A.E."/>
            <person name="van Eijk R."/>
            <person name="Schleper C."/>
            <person name="Guy L."/>
            <person name="Ettema T.J."/>
        </authorList>
    </citation>
    <scope>NUCLEOTIDE SEQUENCE</scope>
</reference>